<evidence type="ECO:0000256" key="1">
    <source>
        <dbReference type="SAM" id="MobiDB-lite"/>
    </source>
</evidence>
<reference evidence="2 3" key="1">
    <citation type="submission" date="2019-10" db="EMBL/GenBank/DDBJ databases">
        <title>Streptomyces smaragdinus sp. nov. and Streptomyces fabii sp. nov., isolated from the gut of fungus growing-termite Macrotermes natalensis.</title>
        <authorList>
            <person name="Schwitalla J."/>
            <person name="Benndorf R."/>
            <person name="Martin K."/>
            <person name="De Beer W."/>
            <person name="Kaster A.-K."/>
            <person name="Vollmers J."/>
            <person name="Poulsen M."/>
            <person name="Beemelmanns C."/>
        </authorList>
    </citation>
    <scope>NUCLEOTIDE SEQUENCE [LARGE SCALE GENOMIC DNA]</scope>
    <source>
        <strain evidence="2 3">RB5</strain>
    </source>
</reference>
<evidence type="ECO:0000313" key="2">
    <source>
        <dbReference type="EMBL" id="MQY10064.1"/>
    </source>
</evidence>
<protein>
    <recommendedName>
        <fullName evidence="4">Peptidoglycan-binding protein</fullName>
    </recommendedName>
</protein>
<comment type="caution">
    <text evidence="2">The sequence shown here is derived from an EMBL/GenBank/DDBJ whole genome shotgun (WGS) entry which is preliminary data.</text>
</comment>
<proteinExistence type="predicted"/>
<evidence type="ECO:0000313" key="3">
    <source>
        <dbReference type="Proteomes" id="UP000466345"/>
    </source>
</evidence>
<evidence type="ECO:0008006" key="4">
    <source>
        <dbReference type="Google" id="ProtNLM"/>
    </source>
</evidence>
<feature type="region of interest" description="Disordered" evidence="1">
    <location>
        <begin position="427"/>
        <end position="447"/>
    </location>
</feature>
<organism evidence="2 3">
    <name type="scientific">Streptomyces smaragdinus</name>
    <dbReference type="NCBI Taxonomy" id="2585196"/>
    <lineage>
        <taxon>Bacteria</taxon>
        <taxon>Bacillati</taxon>
        <taxon>Actinomycetota</taxon>
        <taxon>Actinomycetes</taxon>
        <taxon>Kitasatosporales</taxon>
        <taxon>Streptomycetaceae</taxon>
        <taxon>Streptomyces</taxon>
    </lineage>
</organism>
<dbReference type="EMBL" id="WEGJ01000001">
    <property type="protein sequence ID" value="MQY10064.1"/>
    <property type="molecule type" value="Genomic_DNA"/>
</dbReference>
<gene>
    <name evidence="2" type="ORF">SRB5_01680</name>
</gene>
<name>A0A7K0CBA6_9ACTN</name>
<sequence length="527" mass="56389">MVSVFDSLFDPPESAADRAVWLGGLAEDVRGAGSKNDVLDFIDGALRVPPPDGDPGALESLARLYRSQTGYVAGVFEQVDQVSRKGLPEVWVGDTSVLASAAVAAAGRSAAQLGEAFQGCVVTLLTLADAIDDAQVKDRRGRSRLAEQKHALGGRDGFFDNLHENDGEEAERKAAADVSSQAIGLMSDAAAEVAEASRVAARELNKWTAEARAGKLETGQLTPVDKLVLADTGVGGVETELNEVLSADDLTRASAHMDRLKPGDRAEMERMLAQSSSPQERAYLMKTLAAGHTVAEIREFRKKIHGKSPDWLREHLSPVVSDRAGMKDKGQAPNGSNINKTPVRFDGQDWAQGGDGSEGTCVASSTVMARATVDPVYALELTGGPTGQENDPDAFRERLVSEQHRLHEEGGGGDNWNGMDAEGREEITDSTVGSATGDDYERRELDSTAERRAVLTEIEKSVAEGKPVPVGGDGHAMTIIAQEGDKLQVFNPWGTTTWISEDDFVNGRMSKASDERFPDANLVLLPR</sequence>
<accession>A0A7K0CBA6</accession>
<keyword evidence="3" id="KW-1185">Reference proteome</keyword>
<dbReference type="AlphaFoldDB" id="A0A7K0CBA6"/>
<dbReference type="Proteomes" id="UP000466345">
    <property type="component" value="Unassembled WGS sequence"/>
</dbReference>